<accession>A0A532VAK8</accession>
<dbReference type="EMBL" id="NJBO01000002">
    <property type="protein sequence ID" value="TKJ44007.1"/>
    <property type="molecule type" value="Genomic_DNA"/>
</dbReference>
<name>A0A532VAK8_UNCT6</name>
<proteinExistence type="predicted"/>
<dbReference type="AlphaFoldDB" id="A0A532VAK8"/>
<organism evidence="1 2">
    <name type="scientific">candidate division TA06 bacterium B3_TA06</name>
    <dbReference type="NCBI Taxonomy" id="2012487"/>
    <lineage>
        <taxon>Bacteria</taxon>
        <taxon>Bacteria division TA06</taxon>
    </lineage>
</organism>
<evidence type="ECO:0000313" key="1">
    <source>
        <dbReference type="EMBL" id="TKJ44007.1"/>
    </source>
</evidence>
<reference evidence="1 2" key="1">
    <citation type="submission" date="2017-06" db="EMBL/GenBank/DDBJ databases">
        <title>Novel microbial phyla capable of carbon fixation and sulfur reduction in deep-sea sediments.</title>
        <authorList>
            <person name="Huang J."/>
            <person name="Baker B."/>
            <person name="Wang Y."/>
        </authorList>
    </citation>
    <scope>NUCLEOTIDE SEQUENCE [LARGE SCALE GENOMIC DNA]</scope>
    <source>
        <strain evidence="1">B3_TA06</strain>
    </source>
</reference>
<protein>
    <recommendedName>
        <fullName evidence="3">Apea-like HEPN domain-containing protein</fullName>
    </recommendedName>
</protein>
<dbReference type="Proteomes" id="UP000317778">
    <property type="component" value="Unassembled WGS sequence"/>
</dbReference>
<comment type="caution">
    <text evidence="1">The sequence shown here is derived from an EMBL/GenBank/DDBJ whole genome shotgun (WGS) entry which is preliminary data.</text>
</comment>
<sequence length="353" mass="41335">MGDDDRLYFIRNMEVFEEKGEDLEYWVTEYEVEVDSFFGSLCEYGPYQLVQWDTSIDAKGRKRSLCLIVKEAVFPDGSKGFKTAHKKGFYHGGGITQELIALASLYFRKRLKLLGMVRQNDKPLRIKLPKQRIDEALISGESHLFKLREWLEKIRKLEPTYHQSYMFAVNLYCQALNIIEDRPDVAYLNLISTIETLCQDTDVGEVKLSDVDSELAKMVGEIKDEDLRNRLEKAICEKEGLIRRKFVKFILDHVEGNFWGVSNSYKDGDVRPDELEDLLNKIYKQRSRTLHNGEPFPPYIFSSPQFGADIPMGEWTVVGERKWFKEDYIPNPHFFERLVNHVLKVFVERHQVK</sequence>
<evidence type="ECO:0008006" key="3">
    <source>
        <dbReference type="Google" id="ProtNLM"/>
    </source>
</evidence>
<evidence type="ECO:0000313" key="2">
    <source>
        <dbReference type="Proteomes" id="UP000317778"/>
    </source>
</evidence>
<gene>
    <name evidence="1" type="ORF">CEE36_02485</name>
</gene>